<keyword evidence="12 14" id="KW-0472">Membrane</keyword>
<evidence type="ECO:0000313" key="16">
    <source>
        <dbReference type="EMBL" id="TCP40289.1"/>
    </source>
</evidence>
<evidence type="ECO:0000256" key="9">
    <source>
        <dbReference type="ARBA" id="ARBA00022989"/>
    </source>
</evidence>
<dbReference type="HAMAP" id="MF_02239">
    <property type="entry name" value="HemJ"/>
    <property type="match status" value="1"/>
</dbReference>
<evidence type="ECO:0000256" key="2">
    <source>
        <dbReference type="ARBA" id="ARBA00005073"/>
    </source>
</evidence>
<dbReference type="Pfam" id="PF03653">
    <property type="entry name" value="UPF0093"/>
    <property type="match status" value="1"/>
</dbReference>
<comment type="subcellular location">
    <subcellularLocation>
        <location evidence="1 14">Cell membrane</location>
        <topology evidence="1 14">Multi-pass membrane protein</topology>
    </subcellularLocation>
</comment>
<keyword evidence="7 14" id="KW-0812">Transmembrane</keyword>
<proteinExistence type="inferred from homology"/>
<dbReference type="GO" id="GO:0005886">
    <property type="term" value="C:plasma membrane"/>
    <property type="evidence" value="ECO:0007669"/>
    <property type="project" value="UniProtKB-SubCell"/>
</dbReference>
<evidence type="ECO:0000256" key="11">
    <source>
        <dbReference type="ARBA" id="ARBA00023004"/>
    </source>
</evidence>
<gene>
    <name evidence="16" type="ORF">EV662_108164</name>
</gene>
<evidence type="ECO:0000256" key="3">
    <source>
        <dbReference type="ARBA" id="ARBA00006501"/>
    </source>
</evidence>
<feature type="transmembrane region" description="Helical" evidence="14">
    <location>
        <begin position="89"/>
        <end position="108"/>
    </location>
</feature>
<keyword evidence="17" id="KW-1185">Reference proteome</keyword>
<evidence type="ECO:0000256" key="13">
    <source>
        <dbReference type="ARBA" id="ARBA00048390"/>
    </source>
</evidence>
<dbReference type="GO" id="GO:0070818">
    <property type="term" value="F:protoporphyrinogen oxidase activity"/>
    <property type="evidence" value="ECO:0007669"/>
    <property type="project" value="UniProtKB-UniRule"/>
</dbReference>
<comment type="subunit">
    <text evidence="14">Homodimer.</text>
</comment>
<dbReference type="PANTHER" id="PTHR40255:SF1">
    <property type="entry name" value="PROTOPORPHYRINOGEN IX OXIDASE"/>
    <property type="match status" value="1"/>
</dbReference>
<evidence type="ECO:0000256" key="12">
    <source>
        <dbReference type="ARBA" id="ARBA00023136"/>
    </source>
</evidence>
<keyword evidence="11 14" id="KW-0408">Iron</keyword>
<dbReference type="RefSeq" id="WP_132463337.1">
    <property type="nucleotide sequence ID" value="NZ_SLXP01000008.1"/>
</dbReference>
<dbReference type="EC" id="1.3.99.-" evidence="14 15"/>
<evidence type="ECO:0000256" key="4">
    <source>
        <dbReference type="ARBA" id="ARBA00017504"/>
    </source>
</evidence>
<dbReference type="PANTHER" id="PTHR40255">
    <property type="entry name" value="UPF0093 MEMBRANE PROTEIN SLR1790"/>
    <property type="match status" value="1"/>
</dbReference>
<evidence type="ECO:0000256" key="1">
    <source>
        <dbReference type="ARBA" id="ARBA00004651"/>
    </source>
</evidence>
<dbReference type="GO" id="GO:0046872">
    <property type="term" value="F:metal ion binding"/>
    <property type="evidence" value="ECO:0007669"/>
    <property type="project" value="UniProtKB-UniRule"/>
</dbReference>
<keyword evidence="10 14" id="KW-0560">Oxidoreductase</keyword>
<feature type="binding site" description="axial binding residue" evidence="14">
    <location>
        <position position="94"/>
    </location>
    <ligand>
        <name>heme</name>
        <dbReference type="ChEBI" id="CHEBI:30413"/>
    </ligand>
    <ligandPart>
        <name>Fe</name>
        <dbReference type="ChEBI" id="CHEBI:18248"/>
    </ligandPart>
</feature>
<accession>A0A4R2PWE6</accession>
<name>A0A4R2PWE6_9RHOB</name>
<evidence type="ECO:0000256" key="8">
    <source>
        <dbReference type="ARBA" id="ARBA00022723"/>
    </source>
</evidence>
<keyword evidence="9 14" id="KW-1133">Transmembrane helix</keyword>
<reference evidence="16 17" key="1">
    <citation type="submission" date="2019-03" db="EMBL/GenBank/DDBJ databases">
        <title>Genomic Encyclopedia of Type Strains, Phase IV (KMG-IV): sequencing the most valuable type-strain genomes for metagenomic binning, comparative biology and taxonomic classification.</title>
        <authorList>
            <person name="Goeker M."/>
        </authorList>
    </citation>
    <scope>NUCLEOTIDE SEQUENCE [LARGE SCALE GENOMIC DNA]</scope>
    <source>
        <strain evidence="16 17">DSM 18063</strain>
    </source>
</reference>
<evidence type="ECO:0000256" key="5">
    <source>
        <dbReference type="ARBA" id="ARBA00022475"/>
    </source>
</evidence>
<feature type="transmembrane region" description="Helical" evidence="14">
    <location>
        <begin position="129"/>
        <end position="147"/>
    </location>
</feature>
<keyword evidence="6 14" id="KW-0349">Heme</keyword>
<dbReference type="OrthoDB" id="9800824at2"/>
<comment type="catalytic activity">
    <reaction evidence="13 14 15">
        <text>protoporphyrinogen IX + 3 A = protoporphyrin IX + 3 AH2</text>
        <dbReference type="Rhea" id="RHEA:62000"/>
        <dbReference type="ChEBI" id="CHEBI:13193"/>
        <dbReference type="ChEBI" id="CHEBI:17499"/>
        <dbReference type="ChEBI" id="CHEBI:57306"/>
        <dbReference type="ChEBI" id="CHEBI:57307"/>
    </reaction>
</comment>
<organism evidence="16 17">
    <name type="scientific">Rhodovulum marinum</name>
    <dbReference type="NCBI Taxonomy" id="320662"/>
    <lineage>
        <taxon>Bacteria</taxon>
        <taxon>Pseudomonadati</taxon>
        <taxon>Pseudomonadota</taxon>
        <taxon>Alphaproteobacteria</taxon>
        <taxon>Rhodobacterales</taxon>
        <taxon>Paracoccaceae</taxon>
        <taxon>Rhodovulum</taxon>
    </lineage>
</organism>
<keyword evidence="5 14" id="KW-1003">Cell membrane</keyword>
<dbReference type="AlphaFoldDB" id="A0A4R2PWE6"/>
<dbReference type="PIRSF" id="PIRSF004638">
    <property type="entry name" value="UCP004638"/>
    <property type="match status" value="1"/>
</dbReference>
<sequence length="149" mass="17242">MGEFLASFYLWTKSLHIIAVLTWMAGIFYLPRIFVYHVERATVGSETDEIFKVMEMKLYRYIMNPSIIAVWIFGLALVFTPGIVDWGSVWPYAKGAAVIAMTWFHMWLGARRKEFLAGANTRTGRTYRMMNELPTLLMLVIVFAVVLKF</sequence>
<evidence type="ECO:0000256" key="6">
    <source>
        <dbReference type="ARBA" id="ARBA00022617"/>
    </source>
</evidence>
<evidence type="ECO:0000313" key="17">
    <source>
        <dbReference type="Proteomes" id="UP000294835"/>
    </source>
</evidence>
<dbReference type="GO" id="GO:0006782">
    <property type="term" value="P:protoporphyrinogen IX biosynthetic process"/>
    <property type="evidence" value="ECO:0007669"/>
    <property type="project" value="UniProtKB-UniRule"/>
</dbReference>
<comment type="similarity">
    <text evidence="3 14 15">Belongs to the HemJ family.</text>
</comment>
<comment type="function">
    <text evidence="14 15">Catalyzes the oxidation of protoporphyrinogen IX to protoporphyrin IX.</text>
</comment>
<dbReference type="InterPro" id="IPR005265">
    <property type="entry name" value="HemJ-like"/>
</dbReference>
<evidence type="ECO:0000256" key="15">
    <source>
        <dbReference type="PIRNR" id="PIRNR004638"/>
    </source>
</evidence>
<comment type="pathway">
    <text evidence="2 14 15">Porphyrin-containing compound metabolism; protoporphyrin-IX biosynthesis; protoporphyrin-IX from protoporphyrinogen-IX: step 1/1.</text>
</comment>
<protein>
    <recommendedName>
        <fullName evidence="4 14">Protoporphyrinogen IX oxidase</fullName>
        <shortName evidence="14">PPO</shortName>
        <ecNumber evidence="14 15">1.3.99.-</ecNumber>
    </recommendedName>
</protein>
<dbReference type="Proteomes" id="UP000294835">
    <property type="component" value="Unassembled WGS sequence"/>
</dbReference>
<keyword evidence="8 14" id="KW-0479">Metal-binding</keyword>
<evidence type="ECO:0000256" key="10">
    <source>
        <dbReference type="ARBA" id="ARBA00023002"/>
    </source>
</evidence>
<feature type="transmembrane region" description="Helical" evidence="14">
    <location>
        <begin position="6"/>
        <end position="30"/>
    </location>
</feature>
<comment type="caution">
    <text evidence="16">The sequence shown here is derived from an EMBL/GenBank/DDBJ whole genome shotgun (WGS) entry which is preliminary data.</text>
</comment>
<dbReference type="UniPathway" id="UPA00251">
    <property type="reaction ID" value="UER00324"/>
</dbReference>
<evidence type="ECO:0000256" key="14">
    <source>
        <dbReference type="HAMAP-Rule" id="MF_02239"/>
    </source>
</evidence>
<dbReference type="EMBL" id="SLXP01000008">
    <property type="protein sequence ID" value="TCP40289.1"/>
    <property type="molecule type" value="Genomic_DNA"/>
</dbReference>
<feature type="binding site" description="axial binding residue" evidence="14">
    <location>
        <position position="16"/>
    </location>
    <ligand>
        <name>heme</name>
        <dbReference type="ChEBI" id="CHEBI:30413"/>
    </ligand>
    <ligandPart>
        <name>Fe</name>
        <dbReference type="ChEBI" id="CHEBI:18248"/>
    </ligandPart>
</feature>
<evidence type="ECO:0000256" key="7">
    <source>
        <dbReference type="ARBA" id="ARBA00022692"/>
    </source>
</evidence>
<feature type="transmembrane region" description="Helical" evidence="14">
    <location>
        <begin position="61"/>
        <end position="83"/>
    </location>
</feature>
<comment type="cofactor">
    <cofactor evidence="14 15">
        <name>heme b</name>
        <dbReference type="ChEBI" id="CHEBI:60344"/>
    </cofactor>
    <text evidence="14 15">Binds 1 heme b (iron(II)-protoporphyrin IX) group per subunit.</text>
</comment>